<dbReference type="Pfam" id="PF00069">
    <property type="entry name" value="Pkinase"/>
    <property type="match status" value="1"/>
</dbReference>
<evidence type="ECO:0000256" key="8">
    <source>
        <dbReference type="PROSITE-ProRule" id="PRU10141"/>
    </source>
</evidence>
<reference evidence="11" key="2">
    <citation type="submission" date="2020-11" db="EMBL/GenBank/DDBJ databases">
        <authorList>
            <consortium name="DOE Joint Genome Institute"/>
            <person name="Kuo A."/>
            <person name="Miyauchi S."/>
            <person name="Kiss E."/>
            <person name="Drula E."/>
            <person name="Kohler A."/>
            <person name="Sanchez-Garcia M."/>
            <person name="Andreopoulos B."/>
            <person name="Barry K.W."/>
            <person name="Bonito G."/>
            <person name="Buee M."/>
            <person name="Carver A."/>
            <person name="Chen C."/>
            <person name="Cichocki N."/>
            <person name="Clum A."/>
            <person name="Culley D."/>
            <person name="Crous P.W."/>
            <person name="Fauchery L."/>
            <person name="Girlanda M."/>
            <person name="Hayes R."/>
            <person name="Keri Z."/>
            <person name="Labutti K."/>
            <person name="Lipzen A."/>
            <person name="Lombard V."/>
            <person name="Magnuson J."/>
            <person name="Maillard F."/>
            <person name="Morin E."/>
            <person name="Murat C."/>
            <person name="Nolan M."/>
            <person name="Ohm R."/>
            <person name="Pangilinan J."/>
            <person name="Pereira M."/>
            <person name="Perotto S."/>
            <person name="Peter M."/>
            <person name="Riley R."/>
            <person name="Sitrit Y."/>
            <person name="Stielow B."/>
            <person name="Szollosi G."/>
            <person name="Zifcakova L."/>
            <person name="Stursova M."/>
            <person name="Spatafora J.W."/>
            <person name="Tedersoo L."/>
            <person name="Vaario L.-M."/>
            <person name="Yamada A."/>
            <person name="Yan M."/>
            <person name="Wang P."/>
            <person name="Xu J."/>
            <person name="Bruns T."/>
            <person name="Baldrian P."/>
            <person name="Vilgalys R."/>
            <person name="Henrissat B."/>
            <person name="Grigoriev I.V."/>
            <person name="Hibbett D."/>
            <person name="Nagy L.G."/>
            <person name="Martin F.M."/>
        </authorList>
    </citation>
    <scope>NUCLEOTIDE SEQUENCE</scope>
    <source>
        <strain evidence="11">UH-Tt-Lm1</strain>
    </source>
</reference>
<keyword evidence="6 8" id="KW-0067">ATP-binding</keyword>
<comment type="similarity">
    <text evidence="7">Belongs to the protein kinase superfamily. CMGC Ser/Thr protein kinase family.</text>
</comment>
<gene>
    <name evidence="11" type="ORF">BJ322DRAFT_1030516</name>
</gene>
<dbReference type="InterPro" id="IPR050494">
    <property type="entry name" value="Ser_Thr_dual-spec_kinase"/>
</dbReference>
<feature type="compositionally biased region" description="Polar residues" evidence="9">
    <location>
        <begin position="127"/>
        <end position="148"/>
    </location>
</feature>
<dbReference type="AlphaFoldDB" id="A0A9P6HUV6"/>
<dbReference type="OrthoDB" id="9332038at2759"/>
<dbReference type="InterPro" id="IPR017441">
    <property type="entry name" value="Protein_kinase_ATP_BS"/>
</dbReference>
<evidence type="ECO:0000259" key="10">
    <source>
        <dbReference type="PROSITE" id="PS50011"/>
    </source>
</evidence>
<evidence type="ECO:0000256" key="2">
    <source>
        <dbReference type="ARBA" id="ARBA00022527"/>
    </source>
</evidence>
<feature type="binding site" evidence="8">
    <location>
        <position position="418"/>
    </location>
    <ligand>
        <name>ATP</name>
        <dbReference type="ChEBI" id="CHEBI:30616"/>
    </ligand>
</feature>
<dbReference type="PANTHER" id="PTHR24058">
    <property type="entry name" value="DUAL SPECIFICITY PROTEIN KINASE"/>
    <property type="match status" value="1"/>
</dbReference>
<evidence type="ECO:0000256" key="4">
    <source>
        <dbReference type="ARBA" id="ARBA00022741"/>
    </source>
</evidence>
<evidence type="ECO:0000256" key="5">
    <source>
        <dbReference type="ARBA" id="ARBA00022777"/>
    </source>
</evidence>
<proteinExistence type="inferred from homology"/>
<keyword evidence="2" id="KW-0723">Serine/threonine-protein kinase</keyword>
<evidence type="ECO:0000313" key="11">
    <source>
        <dbReference type="EMBL" id="KAF9792641.1"/>
    </source>
</evidence>
<dbReference type="PANTHER" id="PTHR24058:SF103">
    <property type="entry name" value="SERINE_THREONINE-PROTEIN KINASE PRP4 HOMOLOG"/>
    <property type="match status" value="1"/>
</dbReference>
<organism evidence="11 12">
    <name type="scientific">Thelephora terrestris</name>
    <dbReference type="NCBI Taxonomy" id="56493"/>
    <lineage>
        <taxon>Eukaryota</taxon>
        <taxon>Fungi</taxon>
        <taxon>Dikarya</taxon>
        <taxon>Basidiomycota</taxon>
        <taxon>Agaricomycotina</taxon>
        <taxon>Agaricomycetes</taxon>
        <taxon>Thelephorales</taxon>
        <taxon>Thelephoraceae</taxon>
        <taxon>Thelephora</taxon>
    </lineage>
</organism>
<dbReference type="SUPFAM" id="SSF56112">
    <property type="entry name" value="Protein kinase-like (PK-like)"/>
    <property type="match status" value="1"/>
</dbReference>
<keyword evidence="5 11" id="KW-0418">Kinase</keyword>
<keyword evidence="12" id="KW-1185">Reference proteome</keyword>
<dbReference type="FunFam" id="1.10.510.10:FF:000078">
    <property type="entry name" value="Serine/threonine-protein kinase PRP4 homolog"/>
    <property type="match status" value="1"/>
</dbReference>
<protein>
    <recommendedName>
        <fullName evidence="1">non-specific serine/threonine protein kinase</fullName>
        <ecNumber evidence="1">2.7.11.1</ecNumber>
    </recommendedName>
</protein>
<feature type="compositionally biased region" description="Basic and acidic residues" evidence="9">
    <location>
        <begin position="27"/>
        <end position="110"/>
    </location>
</feature>
<dbReference type="Gene3D" id="1.10.510.10">
    <property type="entry name" value="Transferase(Phosphotransferase) domain 1"/>
    <property type="match status" value="1"/>
</dbReference>
<comment type="caution">
    <text evidence="11">The sequence shown here is derived from an EMBL/GenBank/DDBJ whole genome shotgun (WGS) entry which is preliminary data.</text>
</comment>
<feature type="compositionally biased region" description="Basic and acidic residues" evidence="9">
    <location>
        <begin position="10"/>
        <end position="20"/>
    </location>
</feature>
<keyword evidence="4 8" id="KW-0547">Nucleotide-binding</keyword>
<dbReference type="Proteomes" id="UP000736335">
    <property type="component" value="Unassembled WGS sequence"/>
</dbReference>
<dbReference type="Gene3D" id="3.30.200.20">
    <property type="entry name" value="Phosphorylase Kinase, domain 1"/>
    <property type="match status" value="1"/>
</dbReference>
<dbReference type="SMART" id="SM00220">
    <property type="entry name" value="S_TKc"/>
    <property type="match status" value="1"/>
</dbReference>
<evidence type="ECO:0000256" key="9">
    <source>
        <dbReference type="SAM" id="MobiDB-lite"/>
    </source>
</evidence>
<dbReference type="EMBL" id="WIUZ02000001">
    <property type="protein sequence ID" value="KAF9792641.1"/>
    <property type="molecule type" value="Genomic_DNA"/>
</dbReference>
<dbReference type="InterPro" id="IPR044092">
    <property type="entry name" value="STKc_PRP4"/>
</dbReference>
<dbReference type="GO" id="GO:0045292">
    <property type="term" value="P:mRNA cis splicing, via spliceosome"/>
    <property type="evidence" value="ECO:0007669"/>
    <property type="project" value="InterPro"/>
</dbReference>
<dbReference type="PROSITE" id="PS00108">
    <property type="entry name" value="PROTEIN_KINASE_ST"/>
    <property type="match status" value="1"/>
</dbReference>
<feature type="domain" description="Protein kinase" evidence="10">
    <location>
        <begin position="384"/>
        <end position="706"/>
    </location>
</feature>
<feature type="region of interest" description="Disordered" evidence="9">
    <location>
        <begin position="226"/>
        <end position="328"/>
    </location>
</feature>
<accession>A0A9P6HUV6</accession>
<evidence type="ECO:0000313" key="12">
    <source>
        <dbReference type="Proteomes" id="UP000736335"/>
    </source>
</evidence>
<evidence type="ECO:0000256" key="1">
    <source>
        <dbReference type="ARBA" id="ARBA00012513"/>
    </source>
</evidence>
<dbReference type="PROSITE" id="PS50011">
    <property type="entry name" value="PROTEIN_KINASE_DOM"/>
    <property type="match status" value="1"/>
</dbReference>
<evidence type="ECO:0000256" key="7">
    <source>
        <dbReference type="ARBA" id="ARBA00023596"/>
    </source>
</evidence>
<evidence type="ECO:0000256" key="6">
    <source>
        <dbReference type="ARBA" id="ARBA00022840"/>
    </source>
</evidence>
<keyword evidence="3" id="KW-0808">Transferase</keyword>
<dbReference type="InterPro" id="IPR011009">
    <property type="entry name" value="Kinase-like_dom_sf"/>
</dbReference>
<dbReference type="CDD" id="cd14135">
    <property type="entry name" value="STKc_PRP4"/>
    <property type="match status" value="1"/>
</dbReference>
<reference evidence="11" key="1">
    <citation type="journal article" date="2020" name="Nat. Commun.">
        <title>Large-scale genome sequencing of mycorrhizal fungi provides insights into the early evolution of symbiotic traits.</title>
        <authorList>
            <person name="Miyauchi S."/>
            <person name="Kiss E."/>
            <person name="Kuo A."/>
            <person name="Drula E."/>
            <person name="Kohler A."/>
            <person name="Sanchez-Garcia M."/>
            <person name="Morin E."/>
            <person name="Andreopoulos B."/>
            <person name="Barry K.W."/>
            <person name="Bonito G."/>
            <person name="Buee M."/>
            <person name="Carver A."/>
            <person name="Chen C."/>
            <person name="Cichocki N."/>
            <person name="Clum A."/>
            <person name="Culley D."/>
            <person name="Crous P.W."/>
            <person name="Fauchery L."/>
            <person name="Girlanda M."/>
            <person name="Hayes R.D."/>
            <person name="Keri Z."/>
            <person name="LaButti K."/>
            <person name="Lipzen A."/>
            <person name="Lombard V."/>
            <person name="Magnuson J."/>
            <person name="Maillard F."/>
            <person name="Murat C."/>
            <person name="Nolan M."/>
            <person name="Ohm R.A."/>
            <person name="Pangilinan J."/>
            <person name="Pereira M.F."/>
            <person name="Perotto S."/>
            <person name="Peter M."/>
            <person name="Pfister S."/>
            <person name="Riley R."/>
            <person name="Sitrit Y."/>
            <person name="Stielow J.B."/>
            <person name="Szollosi G."/>
            <person name="Zifcakova L."/>
            <person name="Stursova M."/>
            <person name="Spatafora J.W."/>
            <person name="Tedersoo L."/>
            <person name="Vaario L.M."/>
            <person name="Yamada A."/>
            <person name="Yan M."/>
            <person name="Wang P."/>
            <person name="Xu J."/>
            <person name="Bruns T."/>
            <person name="Baldrian P."/>
            <person name="Vilgalys R."/>
            <person name="Dunand C."/>
            <person name="Henrissat B."/>
            <person name="Grigoriev I.V."/>
            <person name="Hibbett D."/>
            <person name="Nagy L.G."/>
            <person name="Martin F.M."/>
        </authorList>
    </citation>
    <scope>NUCLEOTIDE SEQUENCE</scope>
    <source>
        <strain evidence="11">UH-Tt-Lm1</strain>
    </source>
</reference>
<dbReference type="InterPro" id="IPR008271">
    <property type="entry name" value="Ser/Thr_kinase_AS"/>
</dbReference>
<dbReference type="GO" id="GO:0004674">
    <property type="term" value="F:protein serine/threonine kinase activity"/>
    <property type="evidence" value="ECO:0007669"/>
    <property type="project" value="UniProtKB-KW"/>
</dbReference>
<feature type="compositionally biased region" description="Basic and acidic residues" evidence="9">
    <location>
        <begin position="288"/>
        <end position="307"/>
    </location>
</feature>
<dbReference type="InterPro" id="IPR000719">
    <property type="entry name" value="Prot_kinase_dom"/>
</dbReference>
<dbReference type="GO" id="GO:0005524">
    <property type="term" value="F:ATP binding"/>
    <property type="evidence" value="ECO:0007669"/>
    <property type="project" value="UniProtKB-UniRule"/>
</dbReference>
<evidence type="ECO:0000256" key="3">
    <source>
        <dbReference type="ARBA" id="ARBA00022679"/>
    </source>
</evidence>
<feature type="region of interest" description="Disordered" evidence="9">
    <location>
        <begin position="1"/>
        <end position="170"/>
    </location>
</feature>
<name>A0A9P6HUV6_9AGAM</name>
<sequence>MTNTPSGSKRTCDESYDAEHHRRKRTRDKDDAKDWRDVYLNEDRRKSSSNRRDRDGRYKHERDHRHEKDQRPAHRPERRSSVSLDYGRDDRDSRPKHPPRSRDTRNRESQKPSGPDSEKEEGEISPRYSSVDPSISSRTQSPAVTRPTQPEPQKAPEPEMELDIPTTPPPVEATLAARRAKRLAILAKYSNQPTPDAGTPLSGISSAVPPPPSIVSVSDNLSQINRVDPLTPLSPSTPAFDFRRDSVSASPEPNEFTLAKDGDVQAQVTTQTQNESGEQVSAADYDPNQDRREDEGKRVHDNDRPGDEVEMVVEEEEEGEEGDEEDDLDDMFAVATTEKKKVKKVKRVLKTAAPALVATTLDSAADPEGYYSIILGEQLDGGRYQVFSSLGKGMFANVVRARVIGGDPADIGKEVAIKIVRCQESMYKAGLKEVQMLNKLKQADPDDKKHLVRLERSFEHRGHLCIVFESLSMNLREVVKRFGKDVGLNIRAVRVYAKQLFLALNLLKKCNIMHADIKPDNILVNEQKTVLKLCDLGSASDASENEITPYLVSRFYRAPEIILGAPYDPAIDIWSIGCTLYELYTGKILLPGRSNNHMLSLMMELKGRFNTKVIKKAKFGDVYFDEMGAFVSVDTDRVTGADVVRRVHISKPSRDLRTRLMPPVSAKLQDDEMKVITSFIDLLEKCLALDPSRRITPKDALNHPFLRG</sequence>
<feature type="compositionally biased region" description="Acidic residues" evidence="9">
    <location>
        <begin position="308"/>
        <end position="328"/>
    </location>
</feature>
<dbReference type="EC" id="2.7.11.1" evidence="1"/>
<dbReference type="PROSITE" id="PS00107">
    <property type="entry name" value="PROTEIN_KINASE_ATP"/>
    <property type="match status" value="1"/>
</dbReference>
<feature type="compositionally biased region" description="Polar residues" evidence="9">
    <location>
        <begin position="266"/>
        <end position="279"/>
    </location>
</feature>